<accession>A0AAV4JCJ8</accession>
<comment type="caution">
    <text evidence="2">The sequence shown here is derived from an EMBL/GenBank/DDBJ whole genome shotgun (WGS) entry which is preliminary data.</text>
</comment>
<gene>
    <name evidence="2" type="ORF">ElyMa_003315500</name>
</gene>
<evidence type="ECO:0000313" key="2">
    <source>
        <dbReference type="EMBL" id="GFS20549.1"/>
    </source>
</evidence>
<evidence type="ECO:0000313" key="3">
    <source>
        <dbReference type="Proteomes" id="UP000762676"/>
    </source>
</evidence>
<dbReference type="AlphaFoldDB" id="A0AAV4JCJ8"/>
<organism evidence="2 3">
    <name type="scientific">Elysia marginata</name>
    <dbReference type="NCBI Taxonomy" id="1093978"/>
    <lineage>
        <taxon>Eukaryota</taxon>
        <taxon>Metazoa</taxon>
        <taxon>Spiralia</taxon>
        <taxon>Lophotrochozoa</taxon>
        <taxon>Mollusca</taxon>
        <taxon>Gastropoda</taxon>
        <taxon>Heterobranchia</taxon>
        <taxon>Euthyneura</taxon>
        <taxon>Panpulmonata</taxon>
        <taxon>Sacoglossa</taxon>
        <taxon>Placobranchoidea</taxon>
        <taxon>Plakobranchidae</taxon>
        <taxon>Elysia</taxon>
    </lineage>
</organism>
<sequence>MRWAIFGGKAHMDKYLGWPSKYRHTGGLIGPVSQSSTDRFRNFIRYRRPYTRDLVLLARSEGRNPWSRKARTADGLTGTVSQSSAAKPTQPMGILTSYAIVVLARYL</sequence>
<feature type="region of interest" description="Disordered" evidence="1">
    <location>
        <begin position="67"/>
        <end position="88"/>
    </location>
</feature>
<keyword evidence="3" id="KW-1185">Reference proteome</keyword>
<feature type="compositionally biased region" description="Polar residues" evidence="1">
    <location>
        <begin position="78"/>
        <end position="87"/>
    </location>
</feature>
<dbReference type="EMBL" id="BMAT01006830">
    <property type="protein sequence ID" value="GFS20549.1"/>
    <property type="molecule type" value="Genomic_DNA"/>
</dbReference>
<proteinExistence type="predicted"/>
<name>A0AAV4JCJ8_9GAST</name>
<protein>
    <submittedName>
        <fullName evidence="2">Uncharacterized protein</fullName>
    </submittedName>
</protein>
<reference evidence="2 3" key="1">
    <citation type="journal article" date="2021" name="Elife">
        <title>Chloroplast acquisition without the gene transfer in kleptoplastic sea slugs, Plakobranchus ocellatus.</title>
        <authorList>
            <person name="Maeda T."/>
            <person name="Takahashi S."/>
            <person name="Yoshida T."/>
            <person name="Shimamura S."/>
            <person name="Takaki Y."/>
            <person name="Nagai Y."/>
            <person name="Toyoda A."/>
            <person name="Suzuki Y."/>
            <person name="Arimoto A."/>
            <person name="Ishii H."/>
            <person name="Satoh N."/>
            <person name="Nishiyama T."/>
            <person name="Hasebe M."/>
            <person name="Maruyama T."/>
            <person name="Minagawa J."/>
            <person name="Obokata J."/>
            <person name="Shigenobu S."/>
        </authorList>
    </citation>
    <scope>NUCLEOTIDE SEQUENCE [LARGE SCALE GENOMIC DNA]</scope>
</reference>
<dbReference type="Proteomes" id="UP000762676">
    <property type="component" value="Unassembled WGS sequence"/>
</dbReference>
<evidence type="ECO:0000256" key="1">
    <source>
        <dbReference type="SAM" id="MobiDB-lite"/>
    </source>
</evidence>